<reference evidence="2 3" key="1">
    <citation type="submission" date="2020-08" db="EMBL/GenBank/DDBJ databases">
        <title>Genome public.</title>
        <authorList>
            <person name="Liu C."/>
            <person name="Sun Q."/>
        </authorList>
    </citation>
    <scope>NUCLEOTIDE SEQUENCE [LARGE SCALE GENOMIC DNA]</scope>
    <source>
        <strain evidence="2 3">NSJ-37</strain>
    </source>
</reference>
<keyword evidence="1" id="KW-0812">Transmembrane</keyword>
<keyword evidence="1" id="KW-1133">Transmembrane helix</keyword>
<dbReference type="InterPro" id="IPR036938">
    <property type="entry name" value="PAP2/HPO_sf"/>
</dbReference>
<name>A0ABR7N0K2_9FIRM</name>
<dbReference type="RefSeq" id="WP_249297663.1">
    <property type="nucleotide sequence ID" value="NZ_JACRSX010000005.1"/>
</dbReference>
<evidence type="ECO:0000313" key="3">
    <source>
        <dbReference type="Proteomes" id="UP000606193"/>
    </source>
</evidence>
<evidence type="ECO:0000256" key="1">
    <source>
        <dbReference type="SAM" id="Phobius"/>
    </source>
</evidence>
<protein>
    <submittedName>
        <fullName evidence="2">Phosphatase PAP2 family protein</fullName>
    </submittedName>
</protein>
<dbReference type="Proteomes" id="UP000606193">
    <property type="component" value="Unassembled WGS sequence"/>
</dbReference>
<feature type="transmembrane region" description="Helical" evidence="1">
    <location>
        <begin position="189"/>
        <end position="207"/>
    </location>
</feature>
<proteinExistence type="predicted"/>
<feature type="transmembrane region" description="Helical" evidence="1">
    <location>
        <begin position="88"/>
        <end position="105"/>
    </location>
</feature>
<sequence length="228" mass="27058">MSKKIINFLRKYKYMILVLYFPIYMLWFNWLERRQIPHFAMIHCRLDDMIPFCEWFAIPYFLWFLYVFVSIIFLFLQSKHMSDFYRCSAVLMLGMTTCLIIYTIFPNAQPLRPDVMPRDNFLTRIVASLYEGDTPTNVCPSIHVYNSITIHVALFQSYALQNKKGWKTASLVLCILICLSTMFLKQHSIIDVGCAILLYIFYYMVVYRSEFFALKRNIPAQTPSKTNC</sequence>
<keyword evidence="3" id="KW-1185">Reference proteome</keyword>
<accession>A0ABR7N0K2</accession>
<organism evidence="2 3">
    <name type="scientific">Jutongia huaianensis</name>
    <dbReference type="NCBI Taxonomy" id="2763668"/>
    <lineage>
        <taxon>Bacteria</taxon>
        <taxon>Bacillati</taxon>
        <taxon>Bacillota</taxon>
        <taxon>Clostridia</taxon>
        <taxon>Lachnospirales</taxon>
        <taxon>Lachnospiraceae</taxon>
        <taxon>Jutongia</taxon>
    </lineage>
</organism>
<feature type="transmembrane region" description="Helical" evidence="1">
    <location>
        <begin position="55"/>
        <end position="76"/>
    </location>
</feature>
<comment type="caution">
    <text evidence="2">The sequence shown here is derived from an EMBL/GenBank/DDBJ whole genome shotgun (WGS) entry which is preliminary data.</text>
</comment>
<gene>
    <name evidence="2" type="ORF">H8704_05840</name>
</gene>
<dbReference type="SUPFAM" id="SSF48317">
    <property type="entry name" value="Acid phosphatase/Vanadium-dependent haloperoxidase"/>
    <property type="match status" value="1"/>
</dbReference>
<keyword evidence="1" id="KW-0472">Membrane</keyword>
<evidence type="ECO:0000313" key="2">
    <source>
        <dbReference type="EMBL" id="MBC8562154.1"/>
    </source>
</evidence>
<feature type="transmembrane region" description="Helical" evidence="1">
    <location>
        <begin position="12"/>
        <end position="31"/>
    </location>
</feature>
<dbReference type="EMBL" id="JACRSX010000005">
    <property type="protein sequence ID" value="MBC8562154.1"/>
    <property type="molecule type" value="Genomic_DNA"/>
</dbReference>